<keyword evidence="2" id="KW-0812">Transmembrane</keyword>
<dbReference type="Pfam" id="PF25397">
    <property type="entry name" value="DUF7887"/>
    <property type="match status" value="1"/>
</dbReference>
<dbReference type="PANTHER" id="PTHR38389">
    <property type="entry name" value="DNA-DIRECTED RNA POLYMERASE SUBUNIT BETA"/>
    <property type="match status" value="1"/>
</dbReference>
<feature type="transmembrane region" description="Helical" evidence="2">
    <location>
        <begin position="139"/>
        <end position="159"/>
    </location>
</feature>
<reference evidence="4 5" key="1">
    <citation type="journal article" date="2023" name="Commun. Biol.">
        <title>Reorganization of the ancestral sex-determining regions during the evolution of trioecy in Pleodorina starrii.</title>
        <authorList>
            <person name="Takahashi K."/>
            <person name="Suzuki S."/>
            <person name="Kawai-Toyooka H."/>
            <person name="Yamamoto K."/>
            <person name="Hamaji T."/>
            <person name="Ootsuki R."/>
            <person name="Yamaguchi H."/>
            <person name="Kawachi M."/>
            <person name="Higashiyama T."/>
            <person name="Nozaki H."/>
        </authorList>
    </citation>
    <scope>NUCLEOTIDE SEQUENCE [LARGE SCALE GENOMIC DNA]</scope>
    <source>
        <strain evidence="4 5">NIES-4479</strain>
    </source>
</reference>
<organism evidence="4 5">
    <name type="scientific">Pleodorina starrii</name>
    <dbReference type="NCBI Taxonomy" id="330485"/>
    <lineage>
        <taxon>Eukaryota</taxon>
        <taxon>Viridiplantae</taxon>
        <taxon>Chlorophyta</taxon>
        <taxon>core chlorophytes</taxon>
        <taxon>Chlorophyceae</taxon>
        <taxon>CS clade</taxon>
        <taxon>Chlamydomonadales</taxon>
        <taxon>Volvocaceae</taxon>
        <taxon>Pleodorina</taxon>
    </lineage>
</organism>
<evidence type="ECO:0000313" key="5">
    <source>
        <dbReference type="Proteomes" id="UP001165080"/>
    </source>
</evidence>
<protein>
    <recommendedName>
        <fullName evidence="3">DUF7887 domain-containing protein</fullName>
    </recommendedName>
</protein>
<evidence type="ECO:0000256" key="2">
    <source>
        <dbReference type="SAM" id="Phobius"/>
    </source>
</evidence>
<name>A0A9W6BK37_9CHLO</name>
<evidence type="ECO:0000256" key="1">
    <source>
        <dbReference type="SAM" id="MobiDB-lite"/>
    </source>
</evidence>
<dbReference type="EMBL" id="BRXU01000007">
    <property type="protein sequence ID" value="GLC53215.1"/>
    <property type="molecule type" value="Genomic_DNA"/>
</dbReference>
<dbReference type="Proteomes" id="UP001165080">
    <property type="component" value="Unassembled WGS sequence"/>
</dbReference>
<gene>
    <name evidence="4" type="primary">PLEST008762</name>
    <name evidence="4" type="ORF">PLESTB_000720600</name>
</gene>
<dbReference type="AlphaFoldDB" id="A0A9W6BK37"/>
<evidence type="ECO:0000259" key="3">
    <source>
        <dbReference type="Pfam" id="PF25397"/>
    </source>
</evidence>
<dbReference type="InterPro" id="IPR057209">
    <property type="entry name" value="DUF7887"/>
</dbReference>
<sequence>MYSTTTGLGTKLQRQTCTSSSSAPKYNPVYRSCTSGRHLRSATLVKAGLDDPWPAPSSYKLWPTEISISSGLYNAIQGSELLFYGALVDAGFSGDWSRIGVLTTAQELVAQQAWWFILVAHSAVAAIAVQYALRQGYPPLQAGVRGLLFGSLGLYDVYLRCQAAKQSQRSN</sequence>
<keyword evidence="5" id="KW-1185">Reference proteome</keyword>
<dbReference type="OrthoDB" id="1937164at2759"/>
<feature type="transmembrane region" description="Helical" evidence="2">
    <location>
        <begin position="113"/>
        <end position="133"/>
    </location>
</feature>
<feature type="domain" description="DUF7887" evidence="3">
    <location>
        <begin position="87"/>
        <end position="116"/>
    </location>
</feature>
<accession>A0A9W6BK37</accession>
<dbReference type="PANTHER" id="PTHR38389:SF1">
    <property type="entry name" value="DNA-DIRECTED RNA POLYMERASE SUBUNIT BETA"/>
    <property type="match status" value="1"/>
</dbReference>
<comment type="caution">
    <text evidence="4">The sequence shown here is derived from an EMBL/GenBank/DDBJ whole genome shotgun (WGS) entry which is preliminary data.</text>
</comment>
<feature type="region of interest" description="Disordered" evidence="1">
    <location>
        <begin position="1"/>
        <end position="22"/>
    </location>
</feature>
<evidence type="ECO:0000313" key="4">
    <source>
        <dbReference type="EMBL" id="GLC53215.1"/>
    </source>
</evidence>
<keyword evidence="2" id="KW-1133">Transmembrane helix</keyword>
<keyword evidence="2" id="KW-0472">Membrane</keyword>
<proteinExistence type="predicted"/>